<dbReference type="RefSeq" id="WP_027472510.1">
    <property type="nucleotide sequence ID" value="NZ_BAMD01000060.1"/>
</dbReference>
<dbReference type="InterPro" id="IPR010902">
    <property type="entry name" value="NUMOD4"/>
</dbReference>
<dbReference type="Pfam" id="PF07463">
    <property type="entry name" value="NUMOD4"/>
    <property type="match status" value="1"/>
</dbReference>
<dbReference type="eggNOG" id="ENOG50315SK">
    <property type="taxonomic scope" value="Bacteria"/>
</dbReference>
<dbReference type="InterPro" id="IPR044925">
    <property type="entry name" value="His-Me_finger_sf"/>
</dbReference>
<dbReference type="EMBL" id="BAMD01000060">
    <property type="protein sequence ID" value="GAF04897.1"/>
    <property type="molecule type" value="Genomic_DNA"/>
</dbReference>
<organism evidence="2 3">
    <name type="scientific">Saccharicrinis fermentans DSM 9555 = JCM 21142</name>
    <dbReference type="NCBI Taxonomy" id="869213"/>
    <lineage>
        <taxon>Bacteria</taxon>
        <taxon>Pseudomonadati</taxon>
        <taxon>Bacteroidota</taxon>
        <taxon>Bacteroidia</taxon>
        <taxon>Marinilabiliales</taxon>
        <taxon>Marinilabiliaceae</taxon>
        <taxon>Saccharicrinis</taxon>
    </lineage>
</organism>
<dbReference type="SUPFAM" id="SSF54060">
    <property type="entry name" value="His-Me finger endonucleases"/>
    <property type="match status" value="1"/>
</dbReference>
<reference evidence="2 3" key="1">
    <citation type="journal article" date="2014" name="Genome Announc.">
        <title>Draft Genome Sequence of Cytophaga fermentans JCM 21142T, a Facultative Anaerobe Isolated from Marine Mud.</title>
        <authorList>
            <person name="Starns D."/>
            <person name="Oshima K."/>
            <person name="Suda W."/>
            <person name="Iino T."/>
            <person name="Yuki M."/>
            <person name="Inoue J."/>
            <person name="Kitamura K."/>
            <person name="Iida T."/>
            <person name="Darby A."/>
            <person name="Hattori M."/>
            <person name="Ohkuma M."/>
        </authorList>
    </citation>
    <scope>NUCLEOTIDE SEQUENCE [LARGE SCALE GENOMIC DNA]</scope>
    <source>
        <strain evidence="2 3">JCM 21142</strain>
    </source>
</reference>
<name>W7Y995_9BACT</name>
<evidence type="ECO:0000313" key="2">
    <source>
        <dbReference type="EMBL" id="GAF04897.1"/>
    </source>
</evidence>
<keyword evidence="3" id="KW-1185">Reference proteome</keyword>
<proteinExistence type="predicted"/>
<dbReference type="Proteomes" id="UP000019402">
    <property type="component" value="Unassembled WGS sequence"/>
</dbReference>
<dbReference type="Gene3D" id="3.90.75.20">
    <property type="match status" value="1"/>
</dbReference>
<evidence type="ECO:0000259" key="1">
    <source>
        <dbReference type="Pfam" id="PF07463"/>
    </source>
</evidence>
<gene>
    <name evidence="2" type="ORF">JCM21142_93619</name>
</gene>
<sequence length="195" mass="23158">MIKFFWNEEWKDIDFEEGALKKKYAISNYGRVISYIDKLEEGDLIKGGRLRGYATLPVRPFGKSKTFYIHKLVAQYFIENDREDAKFVIHVDYNKNNNYIQNLKWSTKEEVFKHQQHNPSVLEAREKQKGRKTVQGHKLSSTEVIRLKRKIFDPKRKSRLKIIAKQFGISEMQLYRIKSGENWGHVKVEINGVEY</sequence>
<accession>W7Y995</accession>
<dbReference type="STRING" id="869213.GCA_000517085_03028"/>
<dbReference type="OrthoDB" id="6631788at2"/>
<feature type="domain" description="NUMOD4" evidence="1">
    <location>
        <begin position="8"/>
        <end position="58"/>
    </location>
</feature>
<protein>
    <submittedName>
        <fullName evidence="2">NUMOD4 motif</fullName>
    </submittedName>
</protein>
<dbReference type="GO" id="GO:0016788">
    <property type="term" value="F:hydrolase activity, acting on ester bonds"/>
    <property type="evidence" value="ECO:0007669"/>
    <property type="project" value="InterPro"/>
</dbReference>
<comment type="caution">
    <text evidence="2">The sequence shown here is derived from an EMBL/GenBank/DDBJ whole genome shotgun (WGS) entry which is preliminary data.</text>
</comment>
<dbReference type="AlphaFoldDB" id="W7Y995"/>
<evidence type="ECO:0000313" key="3">
    <source>
        <dbReference type="Proteomes" id="UP000019402"/>
    </source>
</evidence>